<dbReference type="PANTHER" id="PTHR11351">
    <property type="entry name" value="ACYL-COA DESATURASE"/>
    <property type="match status" value="1"/>
</dbReference>
<dbReference type="GeneID" id="107073447"/>
<keyword evidence="4 12" id="KW-0812">Transmembrane</keyword>
<dbReference type="InterPro" id="IPR015876">
    <property type="entry name" value="Acyl-CoA_DS"/>
</dbReference>
<feature type="transmembrane region" description="Helical" evidence="13">
    <location>
        <begin position="165"/>
        <end position="183"/>
    </location>
</feature>
<protein>
    <submittedName>
        <fullName evidence="16">(11Z)-hexadec-11-enoyl-CoA conjugase-like</fullName>
    </submittedName>
</protein>
<evidence type="ECO:0000256" key="4">
    <source>
        <dbReference type="ARBA" id="ARBA00022692"/>
    </source>
</evidence>
<organism evidence="15 16">
    <name type="scientific">Polistes dominula</name>
    <name type="common">European paper wasp</name>
    <name type="synonym">Vespa dominula</name>
    <dbReference type="NCBI Taxonomy" id="743375"/>
    <lineage>
        <taxon>Eukaryota</taxon>
        <taxon>Metazoa</taxon>
        <taxon>Ecdysozoa</taxon>
        <taxon>Arthropoda</taxon>
        <taxon>Hexapoda</taxon>
        <taxon>Insecta</taxon>
        <taxon>Pterygota</taxon>
        <taxon>Neoptera</taxon>
        <taxon>Endopterygota</taxon>
        <taxon>Hymenoptera</taxon>
        <taxon>Apocrita</taxon>
        <taxon>Aculeata</taxon>
        <taxon>Vespoidea</taxon>
        <taxon>Vespidae</taxon>
        <taxon>Polistinae</taxon>
        <taxon>Polistini</taxon>
        <taxon>Polistes</taxon>
    </lineage>
</organism>
<evidence type="ECO:0000256" key="11">
    <source>
        <dbReference type="ARBA" id="ARBA00023160"/>
    </source>
</evidence>
<keyword evidence="9" id="KW-0443">Lipid metabolism</keyword>
<dbReference type="InterPro" id="IPR005804">
    <property type="entry name" value="FA_desaturase_dom"/>
</dbReference>
<evidence type="ECO:0000256" key="5">
    <source>
        <dbReference type="ARBA" id="ARBA00022832"/>
    </source>
</evidence>
<keyword evidence="11 12" id="KW-0275">Fatty acid biosynthesis</keyword>
<evidence type="ECO:0000256" key="6">
    <source>
        <dbReference type="ARBA" id="ARBA00022989"/>
    </source>
</evidence>
<proteinExistence type="inferred from homology"/>
<evidence type="ECO:0000256" key="10">
    <source>
        <dbReference type="ARBA" id="ARBA00023136"/>
    </source>
</evidence>
<dbReference type="PRINTS" id="PR00075">
    <property type="entry name" value="FACDDSATRASE"/>
</dbReference>
<comment type="domain">
    <text evidence="12">The histidine box domains are involved in binding the catalytic metal ions.</text>
</comment>
<reference evidence="16" key="1">
    <citation type="submission" date="2025-08" db="UniProtKB">
        <authorList>
            <consortium name="RefSeq"/>
        </authorList>
    </citation>
    <scope>IDENTIFICATION</scope>
    <source>
        <tissue evidence="16">Whole body</tissue>
    </source>
</reference>
<evidence type="ECO:0000256" key="8">
    <source>
        <dbReference type="ARBA" id="ARBA00023004"/>
    </source>
</evidence>
<evidence type="ECO:0000313" key="15">
    <source>
        <dbReference type="Proteomes" id="UP000694924"/>
    </source>
</evidence>
<evidence type="ECO:0000256" key="2">
    <source>
        <dbReference type="ARBA" id="ARBA00009295"/>
    </source>
</evidence>
<accession>A0ABM1JAU3</accession>
<dbReference type="CDD" id="cd03505">
    <property type="entry name" value="Delta9-FADS-like"/>
    <property type="match status" value="1"/>
</dbReference>
<evidence type="ECO:0000256" key="3">
    <source>
        <dbReference type="ARBA" id="ARBA00022516"/>
    </source>
</evidence>
<keyword evidence="5" id="KW-0276">Fatty acid metabolism</keyword>
<evidence type="ECO:0000259" key="14">
    <source>
        <dbReference type="Pfam" id="PF00487"/>
    </source>
</evidence>
<keyword evidence="8" id="KW-0408">Iron</keyword>
<dbReference type="PANTHER" id="PTHR11351:SF98">
    <property type="entry name" value="RE43130P"/>
    <property type="match status" value="1"/>
</dbReference>
<comment type="subcellular location">
    <subcellularLocation>
        <location evidence="1">Membrane</location>
        <topology evidence="1">Multi-pass membrane protein</topology>
    </subcellularLocation>
</comment>
<evidence type="ECO:0000256" key="13">
    <source>
        <dbReference type="SAM" id="Phobius"/>
    </source>
</evidence>
<dbReference type="Pfam" id="PF00487">
    <property type="entry name" value="FA_desaturase"/>
    <property type="match status" value="1"/>
</dbReference>
<evidence type="ECO:0000256" key="9">
    <source>
        <dbReference type="ARBA" id="ARBA00023098"/>
    </source>
</evidence>
<evidence type="ECO:0000256" key="12">
    <source>
        <dbReference type="RuleBase" id="RU000581"/>
    </source>
</evidence>
<keyword evidence="3 12" id="KW-0444">Lipid biosynthesis</keyword>
<evidence type="ECO:0000256" key="1">
    <source>
        <dbReference type="ARBA" id="ARBA00004141"/>
    </source>
</evidence>
<evidence type="ECO:0000256" key="7">
    <source>
        <dbReference type="ARBA" id="ARBA00023002"/>
    </source>
</evidence>
<keyword evidence="10 13" id="KW-0472">Membrane</keyword>
<dbReference type="Proteomes" id="UP000694924">
    <property type="component" value="Unplaced"/>
</dbReference>
<keyword evidence="15" id="KW-1185">Reference proteome</keyword>
<keyword evidence="7 12" id="KW-0560">Oxidoreductase</keyword>
<keyword evidence="6 13" id="KW-1133">Transmembrane helix</keyword>
<name>A0ABM1JAU3_POLDO</name>
<comment type="cofactor">
    <cofactor evidence="12">
        <name>Fe(2+)</name>
        <dbReference type="ChEBI" id="CHEBI:29033"/>
    </cofactor>
</comment>
<gene>
    <name evidence="16" type="primary">LOC107073447</name>
</gene>
<feature type="domain" description="Fatty acid desaturase" evidence="14">
    <location>
        <begin position="48"/>
        <end position="249"/>
    </location>
</feature>
<dbReference type="RefSeq" id="XP_015189581.1">
    <property type="nucleotide sequence ID" value="XM_015334095.1"/>
</dbReference>
<feature type="transmembrane region" description="Helical" evidence="13">
    <location>
        <begin position="15"/>
        <end position="36"/>
    </location>
</feature>
<comment type="similarity">
    <text evidence="2 12">Belongs to the fatty acid desaturase type 1 family.</text>
</comment>
<feature type="transmembrane region" description="Helical" evidence="13">
    <location>
        <begin position="43"/>
        <end position="65"/>
    </location>
</feature>
<sequence>MQTSEELKTEYKWNIIWTNVIFLLYIHICCIYGLFLSVTALNFYTIIFIIIAMYISGFGTTAGAHRLWSHKAYKAKWPMRLILMICQTMAFQNSIYDWVRNHRNHHKFTDTDADPHNAKRGFFFSHVGWLMLKKHPDVKIKGATIDMSDLKKDWLVVWQRRHYRILMPLFCFIIPTLIPIYFWGEGLRNAWYANATRYVLSLNFTWLVNSAAHIWGTKPYDSVISSTEIPVVSFFAIGEGWHNYHHVFPWDYKAAELGNYKLNLTTAVIDGFAKIGWAYDLKKTSQEMIEKRACRTGDGTKYQNIRD</sequence>
<evidence type="ECO:0000313" key="16">
    <source>
        <dbReference type="RefSeq" id="XP_015189581.1"/>
    </source>
</evidence>